<name>A0A478FU91_9MOLU</name>
<keyword evidence="1" id="KW-1133">Transmembrane helix</keyword>
<reference evidence="2 3" key="1">
    <citation type="submission" date="2019-01" db="EMBL/GenBank/DDBJ databases">
        <title>Draft genome sequences of Candidatus Mycoplasma haemohominis SWG34-3 identified from a patient with pyrexia, anemia and liver dysfunction.</title>
        <authorList>
            <person name="Sekizuka T."/>
            <person name="Hattori N."/>
            <person name="Katano H."/>
            <person name="Takuma T."/>
            <person name="Ito T."/>
            <person name="Arai N."/>
            <person name="Yanai R."/>
            <person name="Ishii S."/>
            <person name="Miura Y."/>
            <person name="Tokunaga T."/>
            <person name="Watanabe H."/>
            <person name="Nomura N."/>
            <person name="Eguchi J."/>
            <person name="Arai T."/>
            <person name="Hasegawa H."/>
            <person name="Nakamaki T."/>
            <person name="Wakita T."/>
            <person name="Niki Y."/>
            <person name="Kuroda M."/>
        </authorList>
    </citation>
    <scope>NUCLEOTIDE SEQUENCE [LARGE SCALE GENOMIC DNA]</scope>
    <source>
        <strain evidence="2">SWG34-3</strain>
    </source>
</reference>
<accession>A0A478FU91</accession>
<gene>
    <name evidence="2" type="ORF">MHSWG343_06070</name>
</gene>
<feature type="transmembrane region" description="Helical" evidence="1">
    <location>
        <begin position="12"/>
        <end position="30"/>
    </location>
</feature>
<dbReference type="Proteomes" id="UP000324831">
    <property type="component" value="Unassembled WGS sequence"/>
</dbReference>
<evidence type="ECO:0000256" key="1">
    <source>
        <dbReference type="SAM" id="Phobius"/>
    </source>
</evidence>
<organism evidence="2 3">
    <name type="scientific">Candidatus Mycoplasma haematohominis</name>
    <dbReference type="NCBI Taxonomy" id="1494318"/>
    <lineage>
        <taxon>Bacteria</taxon>
        <taxon>Bacillati</taxon>
        <taxon>Mycoplasmatota</taxon>
        <taxon>Mollicutes</taxon>
        <taxon>Mycoplasmataceae</taxon>
        <taxon>Mycoplasma</taxon>
    </lineage>
</organism>
<comment type="caution">
    <text evidence="2">The sequence shown here is derived from an EMBL/GenBank/DDBJ whole genome shotgun (WGS) entry which is preliminary data.</text>
</comment>
<protein>
    <submittedName>
        <fullName evidence="2">Uncharacterized protein</fullName>
    </submittedName>
</protein>
<evidence type="ECO:0000313" key="3">
    <source>
        <dbReference type="Proteomes" id="UP000324831"/>
    </source>
</evidence>
<evidence type="ECO:0000313" key="2">
    <source>
        <dbReference type="EMBL" id="GCE63610.1"/>
    </source>
</evidence>
<keyword evidence="1" id="KW-0472">Membrane</keyword>
<dbReference type="EMBL" id="BIMN01000002">
    <property type="protein sequence ID" value="GCE63610.1"/>
    <property type="molecule type" value="Genomic_DNA"/>
</dbReference>
<sequence>MEITKTKLGKGAISLLVIPPTIYFCVRLGMASSQTYKPFSPNSASNFKTPTGSNEKLPALLNKSTSVYQKYKHVILQPIETGKTPKDEYDQLFPKWQEKWNYLKTKLDDKYNDYPNTYLHTISNQKDNEATLLAGLCWYAFASDTATIDEQKHWKLTHLSNLGFVNDQYPSEDEVDHFWDVIWDLCSDWGDYQQPVSKPTSWGKVL</sequence>
<proteinExistence type="predicted"/>
<keyword evidence="1" id="KW-0812">Transmembrane</keyword>
<dbReference type="AlphaFoldDB" id="A0A478FU91"/>